<evidence type="ECO:0000256" key="5">
    <source>
        <dbReference type="ARBA" id="ARBA00022723"/>
    </source>
</evidence>
<keyword evidence="6" id="KW-0378">Hydrolase</keyword>
<comment type="cofactor">
    <cofactor evidence="15">
        <name>Zn(2+)</name>
        <dbReference type="ChEBI" id="CHEBI:29105"/>
    </cofactor>
    <text evidence="15">Binds 1 zinc ion per subunit.</text>
</comment>
<dbReference type="Gene3D" id="2.60.40.1730">
    <property type="entry name" value="tricorn interacting facor f3 domain"/>
    <property type="match status" value="1"/>
</dbReference>
<dbReference type="FunFam" id="1.25.50.20:FF:000003">
    <property type="entry name" value="Leucyl-cystinyl aminopeptidase"/>
    <property type="match status" value="1"/>
</dbReference>
<keyword evidence="22" id="KW-1185">Reference proteome</keyword>
<keyword evidence="8" id="KW-0735">Signal-anchor</keyword>
<feature type="active site" description="Proton acceptor" evidence="14">
    <location>
        <position position="459"/>
    </location>
</feature>
<dbReference type="GO" id="GO:0008270">
    <property type="term" value="F:zinc ion binding"/>
    <property type="evidence" value="ECO:0007669"/>
    <property type="project" value="InterPro"/>
</dbReference>
<dbReference type="Gene3D" id="1.25.50.20">
    <property type="match status" value="1"/>
</dbReference>
<dbReference type="Pfam" id="PF11838">
    <property type="entry name" value="ERAP1_C"/>
    <property type="match status" value="1"/>
</dbReference>
<feature type="domain" description="ERAP1-like C-terminal" evidence="19">
    <location>
        <begin position="686"/>
        <end position="1004"/>
    </location>
</feature>
<keyword evidence="5 15" id="KW-0479">Metal-binding</keyword>
<evidence type="ECO:0000259" key="19">
    <source>
        <dbReference type="Pfam" id="PF11838"/>
    </source>
</evidence>
<evidence type="ECO:0000256" key="2">
    <source>
        <dbReference type="ARBA" id="ARBA00022438"/>
    </source>
</evidence>
<feature type="transmembrane region" description="Helical" evidence="17">
    <location>
        <begin position="112"/>
        <end position="132"/>
    </location>
</feature>
<evidence type="ECO:0000313" key="22">
    <source>
        <dbReference type="Proteomes" id="UP000829720"/>
    </source>
</evidence>
<dbReference type="PANTHER" id="PTHR11533">
    <property type="entry name" value="PROTEASE M1 ZINC METALLOPROTEASE"/>
    <property type="match status" value="1"/>
</dbReference>
<evidence type="ECO:0000256" key="7">
    <source>
        <dbReference type="ARBA" id="ARBA00022833"/>
    </source>
</evidence>
<keyword evidence="10" id="KW-0482">Metalloprotease</keyword>
<reference evidence="21" key="1">
    <citation type="submission" date="2021-01" db="EMBL/GenBank/DDBJ databases">
        <authorList>
            <person name="Zahm M."/>
            <person name="Roques C."/>
            <person name="Cabau C."/>
            <person name="Klopp C."/>
            <person name="Donnadieu C."/>
            <person name="Jouanno E."/>
            <person name="Lampietro C."/>
            <person name="Louis A."/>
            <person name="Herpin A."/>
            <person name="Echchiki A."/>
            <person name="Berthelot C."/>
            <person name="Parey E."/>
            <person name="Roest-Crollius H."/>
            <person name="Braasch I."/>
            <person name="Postlethwait J."/>
            <person name="Bobe J."/>
            <person name="Montfort J."/>
            <person name="Bouchez O."/>
            <person name="Begum T."/>
            <person name="Mejri S."/>
            <person name="Adams A."/>
            <person name="Chen W.-J."/>
            <person name="Guiguen Y."/>
        </authorList>
    </citation>
    <scope>NUCLEOTIDE SEQUENCE</scope>
    <source>
        <tissue evidence="21">Blood</tissue>
    </source>
</reference>
<evidence type="ECO:0000256" key="17">
    <source>
        <dbReference type="SAM" id="Phobius"/>
    </source>
</evidence>
<evidence type="ECO:0000256" key="10">
    <source>
        <dbReference type="ARBA" id="ARBA00023049"/>
    </source>
</evidence>
<evidence type="ECO:0008006" key="23">
    <source>
        <dbReference type="Google" id="ProtNLM"/>
    </source>
</evidence>
<dbReference type="GO" id="GO:0012505">
    <property type="term" value="C:endomembrane system"/>
    <property type="evidence" value="ECO:0007669"/>
    <property type="project" value="UniProtKB-SubCell"/>
</dbReference>
<dbReference type="GO" id="GO:0043171">
    <property type="term" value="P:peptide catabolic process"/>
    <property type="evidence" value="ECO:0007669"/>
    <property type="project" value="TreeGrafter"/>
</dbReference>
<evidence type="ECO:0000259" key="20">
    <source>
        <dbReference type="Pfam" id="PF17900"/>
    </source>
</evidence>
<keyword evidence="12" id="KW-0325">Glycoprotein</keyword>
<dbReference type="GO" id="GO:0005737">
    <property type="term" value="C:cytoplasm"/>
    <property type="evidence" value="ECO:0007669"/>
    <property type="project" value="TreeGrafter"/>
</dbReference>
<feature type="binding site" evidence="15">
    <location>
        <position position="481"/>
    </location>
    <ligand>
        <name>Zn(2+)</name>
        <dbReference type="ChEBI" id="CHEBI:29105"/>
        <note>catalytic</note>
    </ligand>
</feature>
<evidence type="ECO:0000256" key="1">
    <source>
        <dbReference type="ARBA" id="ARBA00010136"/>
    </source>
</evidence>
<comment type="similarity">
    <text evidence="1">Belongs to the peptidase M1 family.</text>
</comment>
<dbReference type="Proteomes" id="UP000829720">
    <property type="component" value="Unassembled WGS sequence"/>
</dbReference>
<dbReference type="Gene3D" id="1.10.390.10">
    <property type="entry name" value="Neutral Protease Domain 2"/>
    <property type="match status" value="1"/>
</dbReference>
<dbReference type="GO" id="GO:0008217">
    <property type="term" value="P:regulation of blood pressure"/>
    <property type="evidence" value="ECO:0007669"/>
    <property type="project" value="TreeGrafter"/>
</dbReference>
<evidence type="ECO:0000256" key="8">
    <source>
        <dbReference type="ARBA" id="ARBA00022968"/>
    </source>
</evidence>
<evidence type="ECO:0000256" key="3">
    <source>
        <dbReference type="ARBA" id="ARBA00022670"/>
    </source>
</evidence>
<dbReference type="Gene3D" id="2.60.40.1910">
    <property type="match status" value="1"/>
</dbReference>
<dbReference type="InterPro" id="IPR042097">
    <property type="entry name" value="Aminopeptidase_N-like_N_sf"/>
</dbReference>
<evidence type="ECO:0000313" key="21">
    <source>
        <dbReference type="EMBL" id="KAI1900317.1"/>
    </source>
</evidence>
<dbReference type="InterPro" id="IPR045357">
    <property type="entry name" value="Aminopeptidase_N-like_N"/>
</dbReference>
<proteinExistence type="inferred from homology"/>
<feature type="domain" description="Peptidase M1 membrane alanine aminopeptidase" evidence="18">
    <location>
        <begin position="387"/>
        <end position="604"/>
    </location>
</feature>
<keyword evidence="7 15" id="KW-0862">Zinc</keyword>
<keyword evidence="4 17" id="KW-0812">Transmembrane</keyword>
<evidence type="ECO:0000256" key="4">
    <source>
        <dbReference type="ARBA" id="ARBA00022692"/>
    </source>
</evidence>
<dbReference type="GO" id="GO:0042277">
    <property type="term" value="F:peptide binding"/>
    <property type="evidence" value="ECO:0007669"/>
    <property type="project" value="TreeGrafter"/>
</dbReference>
<keyword evidence="2" id="KW-0031">Aminopeptidase</keyword>
<dbReference type="PANTHER" id="PTHR11533:SF42">
    <property type="entry name" value="LEUCYL-CYSTINYL AMINOPEPTIDASE"/>
    <property type="match status" value="1"/>
</dbReference>
<evidence type="ECO:0000256" key="14">
    <source>
        <dbReference type="PIRSR" id="PIRSR634016-1"/>
    </source>
</evidence>
<accession>A0A8T3DY52</accession>
<organism evidence="21 22">
    <name type="scientific">Albula goreensis</name>
    <dbReference type="NCBI Taxonomy" id="1534307"/>
    <lineage>
        <taxon>Eukaryota</taxon>
        <taxon>Metazoa</taxon>
        <taxon>Chordata</taxon>
        <taxon>Craniata</taxon>
        <taxon>Vertebrata</taxon>
        <taxon>Euteleostomi</taxon>
        <taxon>Actinopterygii</taxon>
        <taxon>Neopterygii</taxon>
        <taxon>Teleostei</taxon>
        <taxon>Albuliformes</taxon>
        <taxon>Albulidae</taxon>
        <taxon>Albula</taxon>
    </lineage>
</organism>
<keyword evidence="9 17" id="KW-1133">Transmembrane helix</keyword>
<comment type="caution">
    <text evidence="21">The sequence shown here is derived from an EMBL/GenBank/DDBJ whole genome shotgun (WGS) entry which is preliminary data.</text>
</comment>
<sequence length="1021" mass="116301">MESFQNDLASLPRNMIENSMFEEEPDVVDLAKETPVYPLDPDDVVYEPRSSRLLVRGLGENDLDEEEEDYESSARLLGMSFMNRSSSLRANTSPYARQEPVGSCSMPSPRTMIVGVFILVVVASVAMVIYFLPRCTFTKEGCHKANTSMELIYPISTSGELFPWTDLRLPVNVRPIHYDLLIHPNLTTMTFQGTVSITIQVVNDTNKVVLHASDMDITKATARDKEVRILEYKSWEQIAVKFPEDLRRGSKFVLTLEYNANLSNSYIGFYNSSYIAKSGARRVLVATQFEPLGARKAFPCFDEPAFKATFLVKIKREAGYISLSNMPMIKTTELTDNLFQDEFEESVTMSTYLVAFIVANFTSESKNVSGTLVSVYAVPEKKDQVVYALETGAKLLEYYNTFFDIKYPLSKLDLVAIPDFLAGAMENWGLITFRETSLLVGNESSVLDRQLVTSVIAHELAHQWFGNLVTMKWWNDLWLNEGFATYMQYTSIMKEFPDLEIGDDFLRMRFQALSKDALNSSHPISATVKTPEQVEEMFDSVSYEKGASILLMLNSLLSEEQFRKGVITYLNAYKNKNTGNDDLWNSLSEVAKQSYSIADMMNTWTLQKGFPLVTVNRVATRVRVSQEHFLLKVDSDNSTAKSVSKSLWHIPLTYVNDSCTLKTACKQVLLLTERTVTFDIPKSVKWLKLNFRNEGFYIVDYGVQGWKELVEALNNNLNVLTHEDRCSLINNIFALSRLGKVPFKQVLSLLVYLRNETESGPLMEALSQLTHIYGLLDKRQELLLVPRMKSYITDHFGDLMDSQVWEDEGLSVSKKNLRSSLLELACSFNRNNCTKKAEEIFKKWSNGTEKIPGDLMKTVFSVGAQTDDGWVKLLETYKHSKVDAEKRKMLRALASTQDVRRIVWLMKASLDGSEVQTQELPLVLNTICKNFPGHLYAWDFVKENWDDITKRFPLGSFAMQSIIMSTTSQFSSKAHLLEVQNFFGSLKERGSQLRSVQEAAETIKLNMQWMDNNLNTLRQWL</sequence>
<evidence type="ECO:0000256" key="9">
    <source>
        <dbReference type="ARBA" id="ARBA00022989"/>
    </source>
</evidence>
<dbReference type="GO" id="GO:0070006">
    <property type="term" value="F:metalloaminopeptidase activity"/>
    <property type="evidence" value="ECO:0007669"/>
    <property type="project" value="TreeGrafter"/>
</dbReference>
<dbReference type="GO" id="GO:0005615">
    <property type="term" value="C:extracellular space"/>
    <property type="evidence" value="ECO:0007669"/>
    <property type="project" value="TreeGrafter"/>
</dbReference>
<dbReference type="FunFam" id="1.10.390.10:FF:000016">
    <property type="entry name" value="Glutamyl aminopeptidase"/>
    <property type="match status" value="1"/>
</dbReference>
<dbReference type="SUPFAM" id="SSF63737">
    <property type="entry name" value="Leukotriene A4 hydrolase N-terminal domain"/>
    <property type="match status" value="1"/>
</dbReference>
<dbReference type="FunFam" id="2.60.40.1910:FF:000001">
    <property type="entry name" value="Leucyl-cystinyl aminopeptidase"/>
    <property type="match status" value="1"/>
</dbReference>
<keyword evidence="11 17" id="KW-0472">Membrane</keyword>
<feature type="domain" description="Aminopeptidase N-like N-terminal" evidence="20">
    <location>
        <begin position="175"/>
        <end position="353"/>
    </location>
</feature>
<evidence type="ECO:0000256" key="13">
    <source>
        <dbReference type="ARBA" id="ARBA00060399"/>
    </source>
</evidence>
<dbReference type="InterPro" id="IPR014782">
    <property type="entry name" value="Peptidase_M1_dom"/>
</dbReference>
<evidence type="ECO:0000256" key="15">
    <source>
        <dbReference type="PIRSR" id="PIRSR634016-3"/>
    </source>
</evidence>
<dbReference type="OrthoDB" id="10031169at2759"/>
<dbReference type="SUPFAM" id="SSF55486">
    <property type="entry name" value="Metalloproteases ('zincins'), catalytic domain"/>
    <property type="match status" value="1"/>
</dbReference>
<dbReference type="InterPro" id="IPR001930">
    <property type="entry name" value="Peptidase_M1"/>
</dbReference>
<dbReference type="Pfam" id="PF17900">
    <property type="entry name" value="Peptidase_M1_N"/>
    <property type="match status" value="1"/>
</dbReference>
<dbReference type="FunFam" id="2.60.40.1730:FF:000001">
    <property type="entry name" value="Leucyl-cystinyl aminopeptidase"/>
    <property type="match status" value="1"/>
</dbReference>
<comment type="subcellular location">
    <subcellularLocation>
        <location evidence="13">Endomembrane system</location>
        <topology evidence="13">Single-pass type II membrane protein</topology>
    </subcellularLocation>
</comment>
<dbReference type="GO" id="GO:0005886">
    <property type="term" value="C:plasma membrane"/>
    <property type="evidence" value="ECO:0007669"/>
    <property type="project" value="TreeGrafter"/>
</dbReference>
<dbReference type="InterPro" id="IPR024571">
    <property type="entry name" value="ERAP1-like_C_dom"/>
</dbReference>
<evidence type="ECO:0000256" key="11">
    <source>
        <dbReference type="ARBA" id="ARBA00023136"/>
    </source>
</evidence>
<keyword evidence="3" id="KW-0645">Protease</keyword>
<evidence type="ECO:0000256" key="12">
    <source>
        <dbReference type="ARBA" id="ARBA00023180"/>
    </source>
</evidence>
<evidence type="ECO:0000259" key="18">
    <source>
        <dbReference type="Pfam" id="PF01433"/>
    </source>
</evidence>
<dbReference type="EMBL" id="JAERUA010000004">
    <property type="protein sequence ID" value="KAI1900317.1"/>
    <property type="molecule type" value="Genomic_DNA"/>
</dbReference>
<dbReference type="PRINTS" id="PR00756">
    <property type="entry name" value="ALADIPTASE"/>
</dbReference>
<dbReference type="GO" id="GO:0006508">
    <property type="term" value="P:proteolysis"/>
    <property type="evidence" value="ECO:0007669"/>
    <property type="project" value="UniProtKB-KW"/>
</dbReference>
<feature type="binding site" evidence="15">
    <location>
        <position position="458"/>
    </location>
    <ligand>
        <name>Zn(2+)</name>
        <dbReference type="ChEBI" id="CHEBI:29105"/>
        <note>catalytic</note>
    </ligand>
</feature>
<feature type="binding site" evidence="15">
    <location>
        <position position="462"/>
    </location>
    <ligand>
        <name>Zn(2+)</name>
        <dbReference type="ChEBI" id="CHEBI:29105"/>
        <note>catalytic</note>
    </ligand>
</feature>
<dbReference type="InterPro" id="IPR034016">
    <property type="entry name" value="M1_APN-typ"/>
</dbReference>
<gene>
    <name evidence="21" type="ORF">AGOR_G00048730</name>
</gene>
<dbReference type="InterPro" id="IPR050344">
    <property type="entry name" value="Peptidase_M1_aminopeptidases"/>
</dbReference>
<dbReference type="Pfam" id="PF01433">
    <property type="entry name" value="Peptidase_M1"/>
    <property type="match status" value="1"/>
</dbReference>
<dbReference type="InterPro" id="IPR027268">
    <property type="entry name" value="Peptidase_M4/M1_CTD_sf"/>
</dbReference>
<name>A0A8T3DY52_9TELE</name>
<protein>
    <recommendedName>
        <fullName evidence="23">Leucyl-cystinyl aminopeptidase</fullName>
    </recommendedName>
</protein>
<dbReference type="AlphaFoldDB" id="A0A8T3DY52"/>
<evidence type="ECO:0000256" key="16">
    <source>
        <dbReference type="PIRSR" id="PIRSR634016-4"/>
    </source>
</evidence>
<evidence type="ECO:0000256" key="6">
    <source>
        <dbReference type="ARBA" id="ARBA00022801"/>
    </source>
</evidence>
<feature type="site" description="Transition state stabilizer" evidence="16">
    <location>
        <position position="543"/>
    </location>
</feature>
<dbReference type="CDD" id="cd09601">
    <property type="entry name" value="M1_APN-Q_like"/>
    <property type="match status" value="1"/>
</dbReference>